<evidence type="ECO:0000256" key="7">
    <source>
        <dbReference type="ARBA" id="ARBA00023146"/>
    </source>
</evidence>
<evidence type="ECO:0000259" key="11">
    <source>
        <dbReference type="Pfam" id="PF00133"/>
    </source>
</evidence>
<evidence type="ECO:0000259" key="14">
    <source>
        <dbReference type="Pfam" id="PF13603"/>
    </source>
</evidence>
<dbReference type="PANTHER" id="PTHR43740:SF2">
    <property type="entry name" value="LEUCINE--TRNA LIGASE, MITOCHONDRIAL"/>
    <property type="match status" value="1"/>
</dbReference>
<dbReference type="InterPro" id="IPR025709">
    <property type="entry name" value="Leu_tRNA-synth_edit"/>
</dbReference>
<dbReference type="Gene3D" id="1.10.730.10">
    <property type="entry name" value="Isoleucyl-tRNA Synthetase, Domain 1"/>
    <property type="match status" value="2"/>
</dbReference>
<dbReference type="Pfam" id="PF00133">
    <property type="entry name" value="tRNA-synt_1"/>
    <property type="match status" value="1"/>
</dbReference>
<keyword evidence="2 9" id="KW-0963">Cytoplasm</keyword>
<dbReference type="FunFam" id="3.40.50.620:FF:000003">
    <property type="entry name" value="Leucine--tRNA ligase"/>
    <property type="match status" value="1"/>
</dbReference>
<feature type="short sequence motif" description="'KMSKS' region" evidence="9">
    <location>
        <begin position="642"/>
        <end position="646"/>
    </location>
</feature>
<dbReference type="InterPro" id="IPR014729">
    <property type="entry name" value="Rossmann-like_a/b/a_fold"/>
</dbReference>
<dbReference type="EMBL" id="UWPJ01000041">
    <property type="protein sequence ID" value="VCU72535.1"/>
    <property type="molecule type" value="Genomic_DNA"/>
</dbReference>
<dbReference type="PROSITE" id="PS00178">
    <property type="entry name" value="AA_TRNA_LIGASE_I"/>
    <property type="match status" value="1"/>
</dbReference>
<name>A0A3P4BBM8_9BURK</name>
<dbReference type="Pfam" id="PF13603">
    <property type="entry name" value="tRNA-synt_1_2"/>
    <property type="match status" value="1"/>
</dbReference>
<evidence type="ECO:0000256" key="1">
    <source>
        <dbReference type="ARBA" id="ARBA00005594"/>
    </source>
</evidence>
<protein>
    <recommendedName>
        <fullName evidence="9">Leucine--tRNA ligase</fullName>
        <ecNumber evidence="9">6.1.1.4</ecNumber>
    </recommendedName>
    <alternativeName>
        <fullName evidence="9">Leucyl-tRNA synthetase</fullName>
        <shortName evidence="9">LeuRS</shortName>
    </alternativeName>
</protein>
<keyword evidence="4 9" id="KW-0547">Nucleotide-binding</keyword>
<dbReference type="PANTHER" id="PTHR43740">
    <property type="entry name" value="LEUCYL-TRNA SYNTHETASE"/>
    <property type="match status" value="1"/>
</dbReference>
<dbReference type="FunFam" id="3.90.740.10:FF:000012">
    <property type="entry name" value="Leucine--tRNA ligase"/>
    <property type="match status" value="1"/>
</dbReference>
<dbReference type="InterPro" id="IPR013155">
    <property type="entry name" value="M/V/L/I-tRNA-synth_anticd-bd"/>
</dbReference>
<proteinExistence type="inferred from homology"/>
<dbReference type="GO" id="GO:0004823">
    <property type="term" value="F:leucine-tRNA ligase activity"/>
    <property type="evidence" value="ECO:0007669"/>
    <property type="project" value="UniProtKB-UniRule"/>
</dbReference>
<comment type="catalytic activity">
    <reaction evidence="8 9">
        <text>tRNA(Leu) + L-leucine + ATP = L-leucyl-tRNA(Leu) + AMP + diphosphate</text>
        <dbReference type="Rhea" id="RHEA:11688"/>
        <dbReference type="Rhea" id="RHEA-COMP:9613"/>
        <dbReference type="Rhea" id="RHEA-COMP:9622"/>
        <dbReference type="ChEBI" id="CHEBI:30616"/>
        <dbReference type="ChEBI" id="CHEBI:33019"/>
        <dbReference type="ChEBI" id="CHEBI:57427"/>
        <dbReference type="ChEBI" id="CHEBI:78442"/>
        <dbReference type="ChEBI" id="CHEBI:78494"/>
        <dbReference type="ChEBI" id="CHEBI:456215"/>
        <dbReference type="EC" id="6.1.1.4"/>
    </reaction>
</comment>
<dbReference type="Gene3D" id="3.40.50.620">
    <property type="entry name" value="HUPs"/>
    <property type="match status" value="2"/>
</dbReference>
<accession>A0A3P4BBM8</accession>
<dbReference type="HAMAP" id="MF_00049_B">
    <property type="entry name" value="Leu_tRNA_synth_B"/>
    <property type="match status" value="1"/>
</dbReference>
<dbReference type="InterPro" id="IPR009080">
    <property type="entry name" value="tRNAsynth_Ia_anticodon-bd"/>
</dbReference>
<dbReference type="FunFam" id="3.40.50.620:FF:000056">
    <property type="entry name" value="Leucine--tRNA ligase"/>
    <property type="match status" value="1"/>
</dbReference>
<sequence length="889" mass="98594">MDTMQERYAPTEIESTAQKHWEATNAYLTAEHAKNPDGSEKPKFYACSMLPYPSGKLHMGHVRNYTINDAMYRQLRMKGYNVLMPMGWDAFGMPAENAAIKSKVPPAKWTYDNIAYMKKQMKAMGLGIDWSREMAACDPKYYKWNQWLFLKMLEKGVAYRKTQVVNWDPVDQTVLANEQVIDGRGWRSGALVEKREIPGYYLRITDYAEELLSEVRDNLTGWPERVRLMQEHWIGKSEGTRFAFTHDIRDAAGQLIQDGRMYVFTTRADTIMGVTFCAVAPEHPLAAHAAAGNPALAAFIEECRKGGVTEAELATRDKEGMPTGLSVVHPLTGEAVPVWVGNYVLMSYGEGAVMGVPAHDERDFTFARKYGLPIKQVIAADGQEFSTGAWQEWYGDKQAARTVNSGKYDGLAYQQAVDAIAADLAAKGLGEKRTTFRLRDWGISRQRYWGTPIPIIHCEACGPVPVPEKDLPVVLPDDLIPDGSGNPLAKSEAFLRCACPQCGKPARRETDTMDTFVDSSWYFMRYTSPGNDEAMVDARNDYWMPMDQYIGGIEHAVLHLLYARFWTKVMRDMGLVKFGEPFTKLLTQGMVLNHIYSRRNEKGGIEYFWPEEVENIHDAKGAIVGARLKADGSPVDYGGVGTMSKSKNNGVDPQSLIDTQGADTARLFVMFASPPEQTLEWSGSGVDGAHRFLRRLWNFCHASQGRIQAALGRGMPADWSAAAPAVKTLRRDVHAILKQADYDYQRIQYNTVVSASMKLLNTLEDAGVEGELGDAALAEGTRILLSVLYPIVPHITWQAWNDLGLAGACGDLLDAAWPQLDEAALITDEVELMLQVNGKLRGALSVPSSADKAAIEGIAVGHEAVAKFLEGRPPKRVIVVPGKLVNVVG</sequence>
<dbReference type="SUPFAM" id="SSF50677">
    <property type="entry name" value="ValRS/IleRS/LeuRS editing domain"/>
    <property type="match status" value="1"/>
</dbReference>
<reference evidence="15 16" key="1">
    <citation type="submission" date="2018-10" db="EMBL/GenBank/DDBJ databases">
        <authorList>
            <person name="Criscuolo A."/>
        </authorList>
    </citation>
    <scope>NUCLEOTIDE SEQUENCE [LARGE SCALE GENOMIC DNA]</scope>
    <source>
        <strain evidence="15">DnA1</strain>
    </source>
</reference>
<evidence type="ECO:0000256" key="3">
    <source>
        <dbReference type="ARBA" id="ARBA00022598"/>
    </source>
</evidence>
<evidence type="ECO:0000313" key="15">
    <source>
        <dbReference type="EMBL" id="VCU72535.1"/>
    </source>
</evidence>
<dbReference type="Pfam" id="PF09334">
    <property type="entry name" value="tRNA-synt_1g"/>
    <property type="match status" value="1"/>
</dbReference>
<feature type="short sequence motif" description="'HIGH' region" evidence="9">
    <location>
        <begin position="51"/>
        <end position="61"/>
    </location>
</feature>
<gene>
    <name evidence="9 15" type="primary">leuS</name>
    <name evidence="15" type="ORF">PIGHUM_04637</name>
</gene>
<dbReference type="CDD" id="cd00812">
    <property type="entry name" value="LeuRS_core"/>
    <property type="match status" value="1"/>
</dbReference>
<dbReference type="InterPro" id="IPR015413">
    <property type="entry name" value="Methionyl/Leucyl_tRNA_Synth"/>
</dbReference>
<dbReference type="InterPro" id="IPR002300">
    <property type="entry name" value="aa-tRNA-synth_Ia"/>
</dbReference>
<evidence type="ECO:0000256" key="5">
    <source>
        <dbReference type="ARBA" id="ARBA00022840"/>
    </source>
</evidence>
<keyword evidence="16" id="KW-1185">Reference proteome</keyword>
<dbReference type="PRINTS" id="PR00985">
    <property type="entry name" value="TRNASYNTHLEU"/>
</dbReference>
<keyword evidence="7 9" id="KW-0030">Aminoacyl-tRNA synthetase</keyword>
<dbReference type="GO" id="GO:0002161">
    <property type="term" value="F:aminoacyl-tRNA deacylase activity"/>
    <property type="evidence" value="ECO:0007669"/>
    <property type="project" value="InterPro"/>
</dbReference>
<dbReference type="InterPro" id="IPR009008">
    <property type="entry name" value="Val/Leu/Ile-tRNA-synth_edit"/>
</dbReference>
<dbReference type="GO" id="GO:0005524">
    <property type="term" value="F:ATP binding"/>
    <property type="evidence" value="ECO:0007669"/>
    <property type="project" value="UniProtKB-UniRule"/>
</dbReference>
<feature type="domain" description="Methionyl/Valyl/Leucyl/Isoleucyl-tRNA synthetase anticodon-binding" evidence="12">
    <location>
        <begin position="729"/>
        <end position="853"/>
    </location>
</feature>
<keyword evidence="3 9" id="KW-0436">Ligase</keyword>
<dbReference type="Gene3D" id="3.10.20.590">
    <property type="match status" value="1"/>
</dbReference>
<dbReference type="FunFam" id="1.10.730.10:FF:000002">
    <property type="entry name" value="Leucine--tRNA ligase"/>
    <property type="match status" value="1"/>
</dbReference>
<feature type="domain" description="Methionyl/Leucyl tRNA synthetase" evidence="13">
    <location>
        <begin position="47"/>
        <end position="180"/>
    </location>
</feature>
<dbReference type="InterPro" id="IPR001412">
    <property type="entry name" value="aa-tRNA-synth_I_CS"/>
</dbReference>
<evidence type="ECO:0000256" key="10">
    <source>
        <dbReference type="RuleBase" id="RU363035"/>
    </source>
</evidence>
<evidence type="ECO:0000313" key="16">
    <source>
        <dbReference type="Proteomes" id="UP000277294"/>
    </source>
</evidence>
<evidence type="ECO:0000256" key="6">
    <source>
        <dbReference type="ARBA" id="ARBA00022917"/>
    </source>
</evidence>
<organism evidence="15 16">
    <name type="scientific">Pigmentiphaga humi</name>
    <dbReference type="NCBI Taxonomy" id="2478468"/>
    <lineage>
        <taxon>Bacteria</taxon>
        <taxon>Pseudomonadati</taxon>
        <taxon>Pseudomonadota</taxon>
        <taxon>Betaproteobacteria</taxon>
        <taxon>Burkholderiales</taxon>
        <taxon>Alcaligenaceae</taxon>
        <taxon>Pigmentiphaga</taxon>
    </lineage>
</organism>
<feature type="binding site" evidence="9">
    <location>
        <position position="645"/>
    </location>
    <ligand>
        <name>ATP</name>
        <dbReference type="ChEBI" id="CHEBI:30616"/>
    </ligand>
</feature>
<comment type="subcellular location">
    <subcellularLocation>
        <location evidence="9">Cytoplasm</location>
    </subcellularLocation>
</comment>
<evidence type="ECO:0000259" key="12">
    <source>
        <dbReference type="Pfam" id="PF08264"/>
    </source>
</evidence>
<dbReference type="InterPro" id="IPR002302">
    <property type="entry name" value="Leu-tRNA-ligase"/>
</dbReference>
<keyword evidence="5 9" id="KW-0067">ATP-binding</keyword>
<dbReference type="AlphaFoldDB" id="A0A3P4BBM8"/>
<evidence type="ECO:0000256" key="4">
    <source>
        <dbReference type="ARBA" id="ARBA00022741"/>
    </source>
</evidence>
<dbReference type="NCBIfam" id="TIGR00396">
    <property type="entry name" value="leuS_bact"/>
    <property type="match status" value="1"/>
</dbReference>
<evidence type="ECO:0000256" key="9">
    <source>
        <dbReference type="HAMAP-Rule" id="MF_00049"/>
    </source>
</evidence>
<dbReference type="Gene3D" id="2.20.28.290">
    <property type="match status" value="1"/>
</dbReference>
<keyword evidence="6 9" id="KW-0648">Protein biosynthesis</keyword>
<dbReference type="GO" id="GO:0006429">
    <property type="term" value="P:leucyl-tRNA aminoacylation"/>
    <property type="evidence" value="ECO:0007669"/>
    <property type="project" value="UniProtKB-UniRule"/>
</dbReference>
<dbReference type="SUPFAM" id="SSF52374">
    <property type="entry name" value="Nucleotidylyl transferase"/>
    <property type="match status" value="1"/>
</dbReference>
<dbReference type="Pfam" id="PF08264">
    <property type="entry name" value="Anticodon_1"/>
    <property type="match status" value="1"/>
</dbReference>
<feature type="domain" description="Leucyl-tRNA synthetase editing" evidence="14">
    <location>
        <begin position="232"/>
        <end position="424"/>
    </location>
</feature>
<dbReference type="CDD" id="cd07958">
    <property type="entry name" value="Anticodon_Ia_Leu_BEm"/>
    <property type="match status" value="1"/>
</dbReference>
<dbReference type="GO" id="GO:0005829">
    <property type="term" value="C:cytosol"/>
    <property type="evidence" value="ECO:0007669"/>
    <property type="project" value="TreeGrafter"/>
</dbReference>
<feature type="domain" description="Aminoacyl-tRNA synthetase class Ia" evidence="11">
    <location>
        <begin position="438"/>
        <end position="593"/>
    </location>
</feature>
<dbReference type="SUPFAM" id="SSF47323">
    <property type="entry name" value="Anticodon-binding domain of a subclass of class I aminoacyl-tRNA synthetases"/>
    <property type="match status" value="1"/>
</dbReference>
<comment type="similarity">
    <text evidence="1 9 10">Belongs to the class-I aminoacyl-tRNA synthetase family.</text>
</comment>
<evidence type="ECO:0000259" key="13">
    <source>
        <dbReference type="Pfam" id="PF09334"/>
    </source>
</evidence>
<dbReference type="EC" id="6.1.1.4" evidence="9"/>
<evidence type="ECO:0000256" key="8">
    <source>
        <dbReference type="ARBA" id="ARBA00047469"/>
    </source>
</evidence>
<dbReference type="Proteomes" id="UP000277294">
    <property type="component" value="Unassembled WGS sequence"/>
</dbReference>
<evidence type="ECO:0000256" key="2">
    <source>
        <dbReference type="ARBA" id="ARBA00022490"/>
    </source>
</evidence>